<feature type="domain" description="Cupin type-2" evidence="1">
    <location>
        <begin position="113"/>
        <end position="168"/>
    </location>
</feature>
<dbReference type="PANTHER" id="PTHR36440:SF1">
    <property type="entry name" value="PUTATIVE (AFU_ORTHOLOGUE AFUA_8G07350)-RELATED"/>
    <property type="match status" value="1"/>
</dbReference>
<keyword evidence="3" id="KW-1185">Reference proteome</keyword>
<dbReference type="Pfam" id="PF07883">
    <property type="entry name" value="Cupin_2"/>
    <property type="match status" value="1"/>
</dbReference>
<sequence length="246" mass="26498">MVSRICSKVESFALICPVSNPRAASERAASSGGRRREAEKCGNAERMTALSGFSLRRLGATVCAGGVPMAMASRARSVLSVPAAGYEVRFVERGADNGGQRLIAEWSVPSYVGPPEHFHPAMTESWTVIDGSLVATVAGETRTLETGESMTVLPGVHHSFHAPGPVRWRQTNEPALQHEVLFHLDSEVVRRHGANGRPGPIATIRILAAADAVFVGPPFWLQSALRFIGRQLNRRLAKELSTRIAA</sequence>
<proteinExistence type="predicted"/>
<dbReference type="Gene3D" id="2.60.120.10">
    <property type="entry name" value="Jelly Rolls"/>
    <property type="match status" value="1"/>
</dbReference>
<evidence type="ECO:0000313" key="2">
    <source>
        <dbReference type="EMBL" id="THG29979.1"/>
    </source>
</evidence>
<dbReference type="PANTHER" id="PTHR36440">
    <property type="entry name" value="PUTATIVE (AFU_ORTHOLOGUE AFUA_8G07350)-RELATED"/>
    <property type="match status" value="1"/>
</dbReference>
<organism evidence="2 3">
    <name type="scientific">Naasia lichenicola</name>
    <dbReference type="NCBI Taxonomy" id="2565933"/>
    <lineage>
        <taxon>Bacteria</taxon>
        <taxon>Bacillati</taxon>
        <taxon>Actinomycetota</taxon>
        <taxon>Actinomycetes</taxon>
        <taxon>Micrococcales</taxon>
        <taxon>Microbacteriaceae</taxon>
        <taxon>Naasia</taxon>
    </lineage>
</organism>
<evidence type="ECO:0000313" key="3">
    <source>
        <dbReference type="Proteomes" id="UP000309133"/>
    </source>
</evidence>
<dbReference type="InterPro" id="IPR011051">
    <property type="entry name" value="RmlC_Cupin_sf"/>
</dbReference>
<accession>A0A4S4FIA1</accession>
<name>A0A4S4FIA1_9MICO</name>
<dbReference type="EMBL" id="SSSM01000005">
    <property type="protein sequence ID" value="THG29979.1"/>
    <property type="molecule type" value="Genomic_DNA"/>
</dbReference>
<evidence type="ECO:0000259" key="1">
    <source>
        <dbReference type="Pfam" id="PF07883"/>
    </source>
</evidence>
<dbReference type="SUPFAM" id="SSF51182">
    <property type="entry name" value="RmlC-like cupins"/>
    <property type="match status" value="1"/>
</dbReference>
<reference evidence="2 3" key="1">
    <citation type="submission" date="2019-04" db="EMBL/GenBank/DDBJ databases">
        <authorList>
            <person name="Jiang L."/>
        </authorList>
    </citation>
    <scope>NUCLEOTIDE SEQUENCE [LARGE SCALE GENOMIC DNA]</scope>
    <source>
        <strain evidence="2 3">YIM 131853</strain>
    </source>
</reference>
<dbReference type="InterPro" id="IPR014710">
    <property type="entry name" value="RmlC-like_jellyroll"/>
</dbReference>
<dbReference type="AlphaFoldDB" id="A0A4S4FIA1"/>
<gene>
    <name evidence="2" type="ORF">E6C64_15155</name>
</gene>
<dbReference type="InterPro" id="IPR013096">
    <property type="entry name" value="Cupin_2"/>
</dbReference>
<dbReference type="Proteomes" id="UP000309133">
    <property type="component" value="Unassembled WGS sequence"/>
</dbReference>
<comment type="caution">
    <text evidence="2">The sequence shown here is derived from an EMBL/GenBank/DDBJ whole genome shotgun (WGS) entry which is preliminary data.</text>
</comment>
<protein>
    <submittedName>
        <fullName evidence="2">Cupin domain-containing protein</fullName>
    </submittedName>
</protein>
<dbReference type="InterPro" id="IPR053146">
    <property type="entry name" value="QDO-like"/>
</dbReference>